<accession>A0A9D6LMW3</accession>
<reference evidence="3" key="1">
    <citation type="submission" date="2020-07" db="EMBL/GenBank/DDBJ databases">
        <title>Huge and variable diversity of episymbiotic CPR bacteria and DPANN archaea in groundwater ecosystems.</title>
        <authorList>
            <person name="He C.Y."/>
            <person name="Keren R."/>
            <person name="Whittaker M."/>
            <person name="Farag I.F."/>
            <person name="Doudna J."/>
            <person name="Cate J.H.D."/>
            <person name="Banfield J.F."/>
        </authorList>
    </citation>
    <scope>NUCLEOTIDE SEQUENCE</scope>
    <source>
        <strain evidence="3">NC_groundwater_972_Pr1_S-0.2um_49_27</strain>
    </source>
</reference>
<gene>
    <name evidence="3" type="ORF">HY220_00765</name>
</gene>
<protein>
    <submittedName>
        <fullName evidence="3">Uncharacterized protein</fullName>
    </submittedName>
</protein>
<dbReference type="Proteomes" id="UP000808388">
    <property type="component" value="Unassembled WGS sequence"/>
</dbReference>
<dbReference type="AlphaFoldDB" id="A0A9D6LMW3"/>
<feature type="transmembrane region" description="Helical" evidence="2">
    <location>
        <begin position="12"/>
        <end position="30"/>
    </location>
</feature>
<organism evidence="3 4">
    <name type="scientific">Candidatus Sungiibacteriota bacterium</name>
    <dbReference type="NCBI Taxonomy" id="2750080"/>
    <lineage>
        <taxon>Bacteria</taxon>
        <taxon>Candidatus Sungiibacteriota</taxon>
    </lineage>
</organism>
<evidence type="ECO:0000256" key="1">
    <source>
        <dbReference type="SAM" id="MobiDB-lite"/>
    </source>
</evidence>
<sequence length="86" mass="9665">MSNLYTQSLESKLYFVVFFLSSSFLAVQIYRSGLYTIVLDAETHQSQSLTALKYLEYESKSQSEQTAPIDQNAGDVFTPGEQIAPE</sequence>
<comment type="caution">
    <text evidence="3">The sequence shown here is derived from an EMBL/GenBank/DDBJ whole genome shotgun (WGS) entry which is preliminary data.</text>
</comment>
<proteinExistence type="predicted"/>
<keyword evidence="2" id="KW-1133">Transmembrane helix</keyword>
<keyword evidence="2" id="KW-0812">Transmembrane</keyword>
<evidence type="ECO:0000313" key="4">
    <source>
        <dbReference type="Proteomes" id="UP000808388"/>
    </source>
</evidence>
<feature type="region of interest" description="Disordered" evidence="1">
    <location>
        <begin position="63"/>
        <end position="86"/>
    </location>
</feature>
<name>A0A9D6LMW3_9BACT</name>
<dbReference type="EMBL" id="JACQCQ010000002">
    <property type="protein sequence ID" value="MBI3627270.1"/>
    <property type="molecule type" value="Genomic_DNA"/>
</dbReference>
<evidence type="ECO:0000313" key="3">
    <source>
        <dbReference type="EMBL" id="MBI3627270.1"/>
    </source>
</evidence>
<evidence type="ECO:0000256" key="2">
    <source>
        <dbReference type="SAM" id="Phobius"/>
    </source>
</evidence>
<keyword evidence="2" id="KW-0472">Membrane</keyword>